<sequence>MIQTIDIYDWVIEVDVEMTKKLYKNEREDCSCLYCNNYREASQHLDNCVFDVFNKLGIDPSKPSHLSEFPYEEQFRLYIGSYHIVGRLLKGELSTMSNSNATNTFQIKDFNFGFSIDLQFVPTGFPNPVLQLDFEAKIPWVLDENPDVD</sequence>
<proteinExistence type="predicted"/>
<evidence type="ECO:0000313" key="2">
    <source>
        <dbReference type="Proteomes" id="UP000036867"/>
    </source>
</evidence>
<name>A0A0M0LLQ5_9BACL</name>
<dbReference type="OrthoDB" id="1691135at2"/>
<keyword evidence="2" id="KW-1185">Reference proteome</keyword>
<comment type="caution">
    <text evidence="1">The sequence shown here is derived from an EMBL/GenBank/DDBJ whole genome shotgun (WGS) entry which is preliminary data.</text>
</comment>
<gene>
    <name evidence="1" type="ORF">AMD00_06130</name>
</gene>
<evidence type="ECO:0000313" key="1">
    <source>
        <dbReference type="EMBL" id="KOO51995.1"/>
    </source>
</evidence>
<dbReference type="AlphaFoldDB" id="A0A0M0LLQ5"/>
<organism evidence="1 2">
    <name type="scientific">Viridibacillus arvi</name>
    <dbReference type="NCBI Taxonomy" id="263475"/>
    <lineage>
        <taxon>Bacteria</taxon>
        <taxon>Bacillati</taxon>
        <taxon>Bacillota</taxon>
        <taxon>Bacilli</taxon>
        <taxon>Bacillales</taxon>
        <taxon>Caryophanaceae</taxon>
        <taxon>Viridibacillus</taxon>
    </lineage>
</organism>
<dbReference type="EMBL" id="LILB01000001">
    <property type="protein sequence ID" value="KOO51995.1"/>
    <property type="molecule type" value="Genomic_DNA"/>
</dbReference>
<protein>
    <submittedName>
        <fullName evidence="1">Uncharacterized protein</fullName>
    </submittedName>
</protein>
<dbReference type="GeneID" id="301135680"/>
<accession>A0A0M0LLQ5</accession>
<dbReference type="Proteomes" id="UP000036867">
    <property type="component" value="Unassembled WGS sequence"/>
</dbReference>
<reference evidence="2" key="1">
    <citation type="submission" date="2015-08" db="EMBL/GenBank/DDBJ databases">
        <title>Fjat-10028 dsm 16317.</title>
        <authorList>
            <person name="Liu B."/>
            <person name="Wang J."/>
            <person name="Zhu Y."/>
            <person name="Liu G."/>
            <person name="Chen Q."/>
            <person name="Chen Z."/>
            <person name="Lan J."/>
            <person name="Che J."/>
            <person name="Ge C."/>
            <person name="Shi H."/>
            <person name="Pan Z."/>
            <person name="Liu X."/>
        </authorList>
    </citation>
    <scope>NUCLEOTIDE SEQUENCE [LARGE SCALE GENOMIC DNA]</scope>
    <source>
        <strain evidence="2">DSM 16317</strain>
    </source>
</reference>
<dbReference type="RefSeq" id="WP_053416167.1">
    <property type="nucleotide sequence ID" value="NZ_LILB01000001.1"/>
</dbReference>